<evidence type="ECO:0000256" key="2">
    <source>
        <dbReference type="ARBA" id="ARBA00022801"/>
    </source>
</evidence>
<sequence length="437" mass="49904">MTSFSELKVNKSILKVLDELGFEQPTPIQEKAIPVIRSGADVVGVAQTGTGKTAAYLLPIFMKLVKAEGDDPRVLILVPTRELAIQVGEDIEELTRYSNIRHAAVYGGVGWTKHAALIEPGIDILVATPGRLRDLYQAGAVSMKKIKTLVIDEADRMLDMGFMPQIRQLLEIIPVKRQNLLFSATFNEKVETMTEEFLDFPERVEVAPSATPAQLVKQSYYQVPNFKTKLNLIRSWLEDEEAFSRVLIFVRTKEHAENVFKVIRRKTEGEKRILHSNKGQSARINAIQAFKDGDVRILISTDVSARGLDVSLITHVINFDLPQRYEDYVHRIGRTARANNHGEAISLIDPAEEYHLRKIEEVIRMKIEKKELPEELVVESTGKAEHQLQMREIDRQKKMEDPDYQGAFHEKKKRPTKNIKPAERARIKRKNKGKRRR</sequence>
<dbReference type="AlphaFoldDB" id="A0A1I2EP54"/>
<dbReference type="SMART" id="SM00490">
    <property type="entry name" value="HELICc"/>
    <property type="match status" value="1"/>
</dbReference>
<dbReference type="InterPro" id="IPR044742">
    <property type="entry name" value="DEAD/DEAH_RhlB"/>
</dbReference>
<evidence type="ECO:0000256" key="3">
    <source>
        <dbReference type="ARBA" id="ARBA00022806"/>
    </source>
</evidence>
<dbReference type="InterPro" id="IPR000629">
    <property type="entry name" value="RNA-helicase_DEAD-box_CS"/>
</dbReference>
<keyword evidence="2 7" id="KW-0378">Hydrolase</keyword>
<dbReference type="PROSITE" id="PS51192">
    <property type="entry name" value="HELICASE_ATP_BIND_1"/>
    <property type="match status" value="1"/>
</dbReference>
<dbReference type="GO" id="GO:0003724">
    <property type="term" value="F:RNA helicase activity"/>
    <property type="evidence" value="ECO:0007669"/>
    <property type="project" value="InterPro"/>
</dbReference>
<feature type="domain" description="Helicase ATP-binding" evidence="9">
    <location>
        <begin position="33"/>
        <end position="204"/>
    </location>
</feature>
<evidence type="ECO:0000313" key="12">
    <source>
        <dbReference type="EMBL" id="SFE94812.1"/>
    </source>
</evidence>
<evidence type="ECO:0000256" key="4">
    <source>
        <dbReference type="ARBA" id="ARBA00022840"/>
    </source>
</evidence>
<dbReference type="PROSITE" id="PS51194">
    <property type="entry name" value="HELICASE_CTER"/>
    <property type="match status" value="1"/>
</dbReference>
<evidence type="ECO:0000256" key="5">
    <source>
        <dbReference type="ARBA" id="ARBA00038437"/>
    </source>
</evidence>
<keyword evidence="1 7" id="KW-0547">Nucleotide-binding</keyword>
<dbReference type="InterPro" id="IPR050079">
    <property type="entry name" value="DEAD_box_RNA_helicase"/>
</dbReference>
<evidence type="ECO:0000256" key="6">
    <source>
        <dbReference type="PROSITE-ProRule" id="PRU00552"/>
    </source>
</evidence>
<dbReference type="Pfam" id="PF00271">
    <property type="entry name" value="Helicase_C"/>
    <property type="match status" value="1"/>
</dbReference>
<feature type="region of interest" description="Disordered" evidence="8">
    <location>
        <begin position="381"/>
        <end position="437"/>
    </location>
</feature>
<feature type="domain" description="DEAD-box RNA helicase Q" evidence="11">
    <location>
        <begin position="2"/>
        <end position="30"/>
    </location>
</feature>
<dbReference type="CDD" id="cd00268">
    <property type="entry name" value="DEADc"/>
    <property type="match status" value="1"/>
</dbReference>
<accession>A0A1I2EP54</accession>
<dbReference type="PROSITE" id="PS51195">
    <property type="entry name" value="Q_MOTIF"/>
    <property type="match status" value="1"/>
</dbReference>
<reference evidence="12 13" key="1">
    <citation type="submission" date="2016-10" db="EMBL/GenBank/DDBJ databases">
        <authorList>
            <person name="de Groot N.N."/>
        </authorList>
    </citation>
    <scope>NUCLEOTIDE SEQUENCE [LARGE SCALE GENOMIC DNA]</scope>
    <source>
        <strain evidence="12 13">CGMCC 1.9156</strain>
    </source>
</reference>
<dbReference type="Proteomes" id="UP000198964">
    <property type="component" value="Unassembled WGS sequence"/>
</dbReference>
<dbReference type="InterPro" id="IPR001650">
    <property type="entry name" value="Helicase_C-like"/>
</dbReference>
<dbReference type="GO" id="GO:0016787">
    <property type="term" value="F:hydrolase activity"/>
    <property type="evidence" value="ECO:0007669"/>
    <property type="project" value="UniProtKB-KW"/>
</dbReference>
<dbReference type="InterPro" id="IPR027417">
    <property type="entry name" value="P-loop_NTPase"/>
</dbReference>
<keyword evidence="13" id="KW-1185">Reference proteome</keyword>
<dbReference type="InterPro" id="IPR014014">
    <property type="entry name" value="RNA_helicase_DEAD_Q_motif"/>
</dbReference>
<dbReference type="CDD" id="cd18787">
    <property type="entry name" value="SF2_C_DEAD"/>
    <property type="match status" value="1"/>
</dbReference>
<dbReference type="STRING" id="655355.SAMN05216283_102179"/>
<organism evidence="12 13">
    <name type="scientific">Sunxiuqinia elliptica</name>
    <dbReference type="NCBI Taxonomy" id="655355"/>
    <lineage>
        <taxon>Bacteria</taxon>
        <taxon>Pseudomonadati</taxon>
        <taxon>Bacteroidota</taxon>
        <taxon>Bacteroidia</taxon>
        <taxon>Marinilabiliales</taxon>
        <taxon>Prolixibacteraceae</taxon>
        <taxon>Sunxiuqinia</taxon>
    </lineage>
</organism>
<dbReference type="PANTHER" id="PTHR47959:SF13">
    <property type="entry name" value="ATP-DEPENDENT RNA HELICASE RHLE"/>
    <property type="match status" value="1"/>
</dbReference>
<protein>
    <submittedName>
        <fullName evidence="12">ATP-dependent RNA helicase RhlE</fullName>
    </submittedName>
</protein>
<evidence type="ECO:0000259" key="9">
    <source>
        <dbReference type="PROSITE" id="PS51192"/>
    </source>
</evidence>
<dbReference type="SMART" id="SM00487">
    <property type="entry name" value="DEXDc"/>
    <property type="match status" value="1"/>
</dbReference>
<dbReference type="Gene3D" id="3.40.50.300">
    <property type="entry name" value="P-loop containing nucleotide triphosphate hydrolases"/>
    <property type="match status" value="2"/>
</dbReference>
<keyword evidence="4 7" id="KW-0067">ATP-binding</keyword>
<dbReference type="GO" id="GO:0005524">
    <property type="term" value="F:ATP binding"/>
    <property type="evidence" value="ECO:0007669"/>
    <property type="project" value="UniProtKB-KW"/>
</dbReference>
<dbReference type="GO" id="GO:0003676">
    <property type="term" value="F:nucleic acid binding"/>
    <property type="evidence" value="ECO:0007669"/>
    <property type="project" value="InterPro"/>
</dbReference>
<evidence type="ECO:0000259" key="10">
    <source>
        <dbReference type="PROSITE" id="PS51194"/>
    </source>
</evidence>
<evidence type="ECO:0000256" key="1">
    <source>
        <dbReference type="ARBA" id="ARBA00022741"/>
    </source>
</evidence>
<evidence type="ECO:0000259" key="11">
    <source>
        <dbReference type="PROSITE" id="PS51195"/>
    </source>
</evidence>
<evidence type="ECO:0000313" key="13">
    <source>
        <dbReference type="Proteomes" id="UP000198964"/>
    </source>
</evidence>
<dbReference type="InterPro" id="IPR011545">
    <property type="entry name" value="DEAD/DEAH_box_helicase_dom"/>
</dbReference>
<feature type="compositionally biased region" description="Basic residues" evidence="8">
    <location>
        <begin position="426"/>
        <end position="437"/>
    </location>
</feature>
<dbReference type="RefSeq" id="WP_093918859.1">
    <property type="nucleotide sequence ID" value="NZ_FONW01000002.1"/>
</dbReference>
<dbReference type="Pfam" id="PF00270">
    <property type="entry name" value="DEAD"/>
    <property type="match status" value="1"/>
</dbReference>
<dbReference type="InterPro" id="IPR014001">
    <property type="entry name" value="Helicase_ATP-bd"/>
</dbReference>
<evidence type="ECO:0000256" key="7">
    <source>
        <dbReference type="RuleBase" id="RU000492"/>
    </source>
</evidence>
<dbReference type="GO" id="GO:0005829">
    <property type="term" value="C:cytosol"/>
    <property type="evidence" value="ECO:0007669"/>
    <property type="project" value="TreeGrafter"/>
</dbReference>
<feature type="short sequence motif" description="Q motif" evidence="6">
    <location>
        <begin position="2"/>
        <end position="30"/>
    </location>
</feature>
<dbReference type="EMBL" id="FONW01000002">
    <property type="protein sequence ID" value="SFE94812.1"/>
    <property type="molecule type" value="Genomic_DNA"/>
</dbReference>
<dbReference type="PROSITE" id="PS00039">
    <property type="entry name" value="DEAD_ATP_HELICASE"/>
    <property type="match status" value="1"/>
</dbReference>
<evidence type="ECO:0000256" key="8">
    <source>
        <dbReference type="SAM" id="MobiDB-lite"/>
    </source>
</evidence>
<comment type="similarity">
    <text evidence="5 7">Belongs to the DEAD box helicase family.</text>
</comment>
<gene>
    <name evidence="12" type="ORF">SAMN05216283_102179</name>
</gene>
<feature type="compositionally biased region" description="Basic and acidic residues" evidence="8">
    <location>
        <begin position="382"/>
        <end position="401"/>
    </location>
</feature>
<keyword evidence="3 7" id="KW-0347">Helicase</keyword>
<name>A0A1I2EP54_9BACT</name>
<proteinExistence type="inferred from homology"/>
<dbReference type="SUPFAM" id="SSF52540">
    <property type="entry name" value="P-loop containing nucleoside triphosphate hydrolases"/>
    <property type="match status" value="2"/>
</dbReference>
<dbReference type="PANTHER" id="PTHR47959">
    <property type="entry name" value="ATP-DEPENDENT RNA HELICASE RHLE-RELATED"/>
    <property type="match status" value="1"/>
</dbReference>
<feature type="domain" description="Helicase C-terminal" evidence="10">
    <location>
        <begin position="229"/>
        <end position="378"/>
    </location>
</feature>